<comment type="similarity">
    <text evidence="1">Belongs to the LDH2/MDH2 oxidoreductase family.</text>
</comment>
<dbReference type="KEGG" id="aprs:BI364_08720"/>
<dbReference type="PANTHER" id="PTHR11091:SF0">
    <property type="entry name" value="MALATE DEHYDROGENASE"/>
    <property type="match status" value="1"/>
</dbReference>
<dbReference type="Pfam" id="PF02615">
    <property type="entry name" value="Ldh_2"/>
    <property type="match status" value="1"/>
</dbReference>
<proteinExistence type="inferred from homology"/>
<evidence type="ECO:0000256" key="2">
    <source>
        <dbReference type="ARBA" id="ARBA00023002"/>
    </source>
</evidence>
<dbReference type="PANTHER" id="PTHR11091">
    <property type="entry name" value="OXIDOREDUCTASE-RELATED"/>
    <property type="match status" value="1"/>
</dbReference>
<name>A0A1D8INJ0_9GAMM</name>
<sequence length="336" mass="35072">MTRLAEESLTTLVTRALMNANTSEANARSVAAALVAADMDGLASHGVSRLPSYADQAASGKVDGHARPQIESPAAAALCVDARCGFAYPAIGIGLDAALARVKETGVVALAVRNSHHFGVAGHHVEHVAQRGVVALAFGNSPAGIAPWGGSKAVFGTNPIAFATPRQRQAPLVVDLSMSKVARGKVMVARDRNQTVPDDWALDAAGHPTTDPAAVLDGGTMLPMGDAKGAALTLVVEILAAGLTGSHFGFEASSFFTANGEPPRVGQLFILIDPIKFGGEAYPHRLEQLMEAIVSQPGTRLPGERRLTARARHRAEGIEVPDELLADIRRRANISV</sequence>
<dbReference type="RefSeq" id="WP_070078409.1">
    <property type="nucleotide sequence ID" value="NZ_CP017415.1"/>
</dbReference>
<evidence type="ECO:0000313" key="4">
    <source>
        <dbReference type="Proteomes" id="UP000095401"/>
    </source>
</evidence>
<dbReference type="SUPFAM" id="SSF89733">
    <property type="entry name" value="L-sulfolactate dehydrogenase-like"/>
    <property type="match status" value="1"/>
</dbReference>
<dbReference type="GO" id="GO:0016491">
    <property type="term" value="F:oxidoreductase activity"/>
    <property type="evidence" value="ECO:0007669"/>
    <property type="project" value="UniProtKB-KW"/>
</dbReference>
<keyword evidence="4" id="KW-1185">Reference proteome</keyword>
<evidence type="ECO:0000256" key="1">
    <source>
        <dbReference type="ARBA" id="ARBA00006056"/>
    </source>
</evidence>
<dbReference type="EMBL" id="CP017415">
    <property type="protein sequence ID" value="AOU98033.1"/>
    <property type="molecule type" value="Genomic_DNA"/>
</dbReference>
<dbReference type="Proteomes" id="UP000095401">
    <property type="component" value="Chromosome"/>
</dbReference>
<dbReference type="Gene3D" id="3.30.1370.60">
    <property type="entry name" value="Hypothetical oxidoreductase yiak, domain 2"/>
    <property type="match status" value="1"/>
</dbReference>
<keyword evidence="2" id="KW-0560">Oxidoreductase</keyword>
<dbReference type="AlphaFoldDB" id="A0A1D8INJ0"/>
<organism evidence="3 4">
    <name type="scientific">Acidihalobacter yilgarnensis</name>
    <dbReference type="NCBI Taxonomy" id="2819280"/>
    <lineage>
        <taxon>Bacteria</taxon>
        <taxon>Pseudomonadati</taxon>
        <taxon>Pseudomonadota</taxon>
        <taxon>Gammaproteobacteria</taxon>
        <taxon>Chromatiales</taxon>
        <taxon>Ectothiorhodospiraceae</taxon>
        <taxon>Acidihalobacter</taxon>
    </lineage>
</organism>
<dbReference type="InterPro" id="IPR036111">
    <property type="entry name" value="Mal/L-sulfo/L-lacto_DH-like_sf"/>
</dbReference>
<dbReference type="InterPro" id="IPR043144">
    <property type="entry name" value="Mal/L-sulf/L-lact_DH-like_ah"/>
</dbReference>
<protein>
    <submittedName>
        <fullName evidence="3">Sulfolactate dehydrogenase</fullName>
    </submittedName>
</protein>
<dbReference type="InterPro" id="IPR043143">
    <property type="entry name" value="Mal/L-sulf/L-lact_DH-like_NADP"/>
</dbReference>
<dbReference type="Gene3D" id="1.10.1530.10">
    <property type="match status" value="1"/>
</dbReference>
<accession>A0A1D8INJ0</accession>
<gene>
    <name evidence="3" type="ORF">BI364_08720</name>
</gene>
<dbReference type="InterPro" id="IPR003767">
    <property type="entry name" value="Malate/L-lactate_DH-like"/>
</dbReference>
<reference evidence="4" key="1">
    <citation type="submission" date="2016-09" db="EMBL/GenBank/DDBJ databases">
        <title>Acidihalobacter prosperus F5.</title>
        <authorList>
            <person name="Khaleque H.N."/>
            <person name="Ramsay J.P."/>
            <person name="Kaksonen A.H."/>
            <person name="Boxall N.J."/>
            <person name="Watkin E.L.J."/>
        </authorList>
    </citation>
    <scope>NUCLEOTIDE SEQUENCE [LARGE SCALE GENOMIC DNA]</scope>
    <source>
        <strain evidence="4">F5</strain>
    </source>
</reference>
<evidence type="ECO:0000313" key="3">
    <source>
        <dbReference type="EMBL" id="AOU98033.1"/>
    </source>
</evidence>